<protein>
    <submittedName>
        <fullName evidence="1">Uncharacterized protein</fullName>
    </submittedName>
</protein>
<proteinExistence type="predicted"/>
<evidence type="ECO:0000313" key="2">
    <source>
        <dbReference type="Proteomes" id="UP001234202"/>
    </source>
</evidence>
<gene>
    <name evidence="1" type="ORF">QFC24_006986</name>
</gene>
<comment type="caution">
    <text evidence="1">The sequence shown here is derived from an EMBL/GenBank/DDBJ whole genome shotgun (WGS) entry which is preliminary data.</text>
</comment>
<accession>A0ACC2WVA9</accession>
<reference evidence="1" key="1">
    <citation type="submission" date="2023-04" db="EMBL/GenBank/DDBJ databases">
        <title>Draft Genome sequencing of Naganishia species isolated from polar environments using Oxford Nanopore Technology.</title>
        <authorList>
            <person name="Leo P."/>
            <person name="Venkateswaran K."/>
        </authorList>
    </citation>
    <scope>NUCLEOTIDE SEQUENCE</scope>
    <source>
        <strain evidence="1">DBVPG 5303</strain>
    </source>
</reference>
<dbReference type="EMBL" id="JASBWV010000044">
    <property type="protein sequence ID" value="KAJ9115371.1"/>
    <property type="molecule type" value="Genomic_DNA"/>
</dbReference>
<evidence type="ECO:0000313" key="1">
    <source>
        <dbReference type="EMBL" id="KAJ9115371.1"/>
    </source>
</evidence>
<name>A0ACC2WVA9_9TREE</name>
<organism evidence="1 2">
    <name type="scientific">Naganishia onofrii</name>
    <dbReference type="NCBI Taxonomy" id="1851511"/>
    <lineage>
        <taxon>Eukaryota</taxon>
        <taxon>Fungi</taxon>
        <taxon>Dikarya</taxon>
        <taxon>Basidiomycota</taxon>
        <taxon>Agaricomycotina</taxon>
        <taxon>Tremellomycetes</taxon>
        <taxon>Filobasidiales</taxon>
        <taxon>Filobasidiaceae</taxon>
        <taxon>Naganishia</taxon>
    </lineage>
</organism>
<keyword evidence="2" id="KW-1185">Reference proteome</keyword>
<sequence length="360" mass="38810">MDVSADLAAHAAKFNVASNGQNPDEFISVDTGILSAFDEAPTEEEEYGHDLESYLLNRSKIATTQLFASLLTLPTTSSEMGPIAHLPPSTTRLPREKPLPKPKPETRWEKFARMKGISHSKKEKNVWDDNLQAFVPRWGRDGKNHETEDAWIRVIKPGKEDEDPILAARQERKDRIAKNKRSQSRNEAEATAKLAIGSASVTAANAAKAAAQTGSQVSQAAKKQLRDARKQELERNLLVSKGATASMGKFDEKVEGEPKAKGVKRKFAPTAPTTHAGEKDSQLQILNSLGTAATKRAKIARPKEGIEGDVNARKAVRFNERMERKTGGAGGGRGGSRGGRGGGRGGSSSRGSRGGRGGKK</sequence>
<dbReference type="Proteomes" id="UP001234202">
    <property type="component" value="Unassembled WGS sequence"/>
</dbReference>